<evidence type="ECO:0000313" key="1">
    <source>
        <dbReference type="EMBL" id="MDM0045979.1"/>
    </source>
</evidence>
<keyword evidence="2" id="KW-1185">Reference proteome</keyword>
<organism evidence="1 2">
    <name type="scientific">Variovorax dokdonensis</name>
    <dbReference type="NCBI Taxonomy" id="344883"/>
    <lineage>
        <taxon>Bacteria</taxon>
        <taxon>Pseudomonadati</taxon>
        <taxon>Pseudomonadota</taxon>
        <taxon>Betaproteobacteria</taxon>
        <taxon>Burkholderiales</taxon>
        <taxon>Comamonadaceae</taxon>
        <taxon>Variovorax</taxon>
    </lineage>
</organism>
<proteinExistence type="predicted"/>
<gene>
    <name evidence="1" type="ORF">QTH91_15935</name>
</gene>
<comment type="caution">
    <text evidence="1">The sequence shown here is derived from an EMBL/GenBank/DDBJ whole genome shotgun (WGS) entry which is preliminary data.</text>
</comment>
<name>A0ABT7NDF8_9BURK</name>
<dbReference type="Proteomes" id="UP001174908">
    <property type="component" value="Unassembled WGS sequence"/>
</dbReference>
<protein>
    <submittedName>
        <fullName evidence="1">Uncharacterized protein</fullName>
    </submittedName>
</protein>
<evidence type="ECO:0000313" key="2">
    <source>
        <dbReference type="Proteomes" id="UP001174908"/>
    </source>
</evidence>
<dbReference type="EMBL" id="JASZYV010000003">
    <property type="protein sequence ID" value="MDM0045979.1"/>
    <property type="molecule type" value="Genomic_DNA"/>
</dbReference>
<sequence length="51" mass="5533">MSMVEPLLGMVREKCAARINVNQSLKDISLCHRKGIVSYVAAATAIPIFDA</sequence>
<accession>A0ABT7NDF8</accession>
<reference evidence="1" key="1">
    <citation type="submission" date="2023-06" db="EMBL/GenBank/DDBJ databases">
        <authorList>
            <person name="Jiang Y."/>
            <person name="Liu Q."/>
        </authorList>
    </citation>
    <scope>NUCLEOTIDE SEQUENCE</scope>
    <source>
        <strain evidence="1">CGMCC 1.12089</strain>
    </source>
</reference>
<dbReference type="RefSeq" id="WP_286661081.1">
    <property type="nucleotide sequence ID" value="NZ_JASZYV010000003.1"/>
</dbReference>